<feature type="transmembrane region" description="Helical" evidence="2">
    <location>
        <begin position="435"/>
        <end position="453"/>
    </location>
</feature>
<dbReference type="RefSeq" id="WP_085099111.1">
    <property type="nucleotide sequence ID" value="NZ_FWZU01000001.1"/>
</dbReference>
<reference evidence="4" key="1">
    <citation type="submission" date="2017-04" db="EMBL/GenBank/DDBJ databases">
        <authorList>
            <person name="Varghese N."/>
            <person name="Submissions S."/>
        </authorList>
    </citation>
    <scope>NUCLEOTIDE SEQUENCE [LARGE SCALE GENOMIC DNA]</scope>
    <source>
        <strain evidence="4">K3S</strain>
    </source>
</reference>
<dbReference type="Pfam" id="PF13576">
    <property type="entry name" value="Pentapeptide_3"/>
    <property type="match status" value="3"/>
</dbReference>
<evidence type="ECO:0000313" key="3">
    <source>
        <dbReference type="EMBL" id="SME97846.1"/>
    </source>
</evidence>
<keyword evidence="2" id="KW-0812">Transmembrane</keyword>
<evidence type="ECO:0000256" key="2">
    <source>
        <dbReference type="SAM" id="Phobius"/>
    </source>
</evidence>
<feature type="transmembrane region" description="Helical" evidence="2">
    <location>
        <begin position="406"/>
        <end position="429"/>
    </location>
</feature>
<feature type="transmembrane region" description="Helical" evidence="2">
    <location>
        <begin position="545"/>
        <end position="566"/>
    </location>
</feature>
<accession>A0A1X7CJI9</accession>
<gene>
    <name evidence="3" type="ORF">SAMN06295933_0983</name>
</gene>
<dbReference type="STRING" id="1519643.SAMN06295933_0983"/>
<evidence type="ECO:0000256" key="1">
    <source>
        <dbReference type="SAM" id="Coils"/>
    </source>
</evidence>
<dbReference type="AlphaFoldDB" id="A0A1X7CJI9"/>
<evidence type="ECO:0000313" key="4">
    <source>
        <dbReference type="Proteomes" id="UP000192906"/>
    </source>
</evidence>
<keyword evidence="2" id="KW-0472">Membrane</keyword>
<feature type="coiled-coil region" evidence="1">
    <location>
        <begin position="358"/>
        <end position="388"/>
    </location>
</feature>
<dbReference type="Gene3D" id="2.160.20.80">
    <property type="entry name" value="E3 ubiquitin-protein ligase SopA"/>
    <property type="match status" value="1"/>
</dbReference>
<keyword evidence="2" id="KW-1133">Transmembrane helix</keyword>
<dbReference type="Proteomes" id="UP000192906">
    <property type="component" value="Unassembled WGS sequence"/>
</dbReference>
<dbReference type="OrthoDB" id="5465157at2"/>
<dbReference type="EMBL" id="FWZU01000001">
    <property type="protein sequence ID" value="SME97846.1"/>
    <property type="molecule type" value="Genomic_DNA"/>
</dbReference>
<dbReference type="InterPro" id="IPR001646">
    <property type="entry name" value="5peptide_repeat"/>
</dbReference>
<sequence>MGCCIGAEHSNWCADYDVVYVDGEGEEYCIFHAPADCKFVEKYVEGVGEKPELISGEEFNELVFARIQAVIDAGEDEERNKWGWVDWNPRCNFAGTIFFADISFSEFNGEEGKYLPSINFISSQFRGSAYFISSQFRGDAYFSSSQFRGYAYFRSSQFRGDAYFRSIQFRGDAYFRSIQFRGDADFSSSQFRGYAYFRSIQFRGDADFSSSQFRGGGDFSDAELHKQIKFNDSIFHNMSFDNMEFKGPAYFDNVTFEEPVSFVRSIFHEYSNFEKAKFLEGAKFKHALFKEWTYFRNVVFGGKISFAGTISKEKILIEATNLSNMFFAETNIESFKFIECEWDKGEDGINLVYDEVNQEELKTKNSTLEEIYRRLKKVARENADEEQTSAWHYKEKEMKKREADSAFFFPAIITTFLTFVAFLICCGLLESTAPYYSLIVLIPTALAVPFLLIQNQYKKFELKYNDVPKSKKWFSKIYLNIYYWISGYGENPLRAGVLLVALIALPFMINFFTGFKDGADWVKHAIWYMPLLKVQLSDGIRGIQYFWKGVSVSLITIQAALFAFALRNKLRR</sequence>
<keyword evidence="4" id="KW-1185">Reference proteome</keyword>
<keyword evidence="1" id="KW-0175">Coiled coil</keyword>
<name>A0A1X7CJI9_9BACT</name>
<protein>
    <submittedName>
        <fullName evidence="3">Pentapeptide repeat-containing protein</fullName>
    </submittedName>
</protein>
<proteinExistence type="predicted"/>
<organism evidence="3 4">
    <name type="scientific">Desulfovibrio gilichinskyi</name>
    <dbReference type="NCBI Taxonomy" id="1519643"/>
    <lineage>
        <taxon>Bacteria</taxon>
        <taxon>Pseudomonadati</taxon>
        <taxon>Thermodesulfobacteriota</taxon>
        <taxon>Desulfovibrionia</taxon>
        <taxon>Desulfovibrionales</taxon>
        <taxon>Desulfovibrionaceae</taxon>
        <taxon>Desulfovibrio</taxon>
    </lineage>
</organism>
<feature type="transmembrane region" description="Helical" evidence="2">
    <location>
        <begin position="495"/>
        <end position="515"/>
    </location>
</feature>